<dbReference type="Proteomes" id="UP001236014">
    <property type="component" value="Chromosome"/>
</dbReference>
<reference evidence="3 4" key="1">
    <citation type="submission" date="2023-06" db="EMBL/GenBank/DDBJ databases">
        <authorList>
            <person name="Oyuntsetseg B."/>
            <person name="Kim S.B."/>
        </authorList>
    </citation>
    <scope>NUCLEOTIDE SEQUENCE [LARGE SCALE GENOMIC DNA]</scope>
    <source>
        <strain evidence="3 4">2-15</strain>
    </source>
</reference>
<evidence type="ECO:0000256" key="1">
    <source>
        <dbReference type="ARBA" id="ARBA00022801"/>
    </source>
</evidence>
<dbReference type="InterPro" id="IPR029058">
    <property type="entry name" value="AB_hydrolase_fold"/>
</dbReference>
<gene>
    <name evidence="3" type="ORF">QRX50_26295</name>
</gene>
<dbReference type="PANTHER" id="PTHR48081:SF8">
    <property type="entry name" value="ALPHA_BETA HYDROLASE FOLD-3 DOMAIN-CONTAINING PROTEIN-RELATED"/>
    <property type="match status" value="1"/>
</dbReference>
<feature type="domain" description="Alpha/beta hydrolase fold-3" evidence="2">
    <location>
        <begin position="90"/>
        <end position="295"/>
    </location>
</feature>
<name>A0A9Y2I9B1_9PSEU</name>
<dbReference type="SUPFAM" id="SSF53474">
    <property type="entry name" value="alpha/beta-Hydrolases"/>
    <property type="match status" value="1"/>
</dbReference>
<dbReference type="Gene3D" id="3.40.50.1820">
    <property type="entry name" value="alpha/beta hydrolase"/>
    <property type="match status" value="1"/>
</dbReference>
<dbReference type="InterPro" id="IPR013094">
    <property type="entry name" value="AB_hydrolase_3"/>
</dbReference>
<organism evidence="3 4">
    <name type="scientific">Amycolatopsis carbonis</name>
    <dbReference type="NCBI Taxonomy" id="715471"/>
    <lineage>
        <taxon>Bacteria</taxon>
        <taxon>Bacillati</taxon>
        <taxon>Actinomycetota</taxon>
        <taxon>Actinomycetes</taxon>
        <taxon>Pseudonocardiales</taxon>
        <taxon>Pseudonocardiaceae</taxon>
        <taxon>Amycolatopsis</taxon>
    </lineage>
</organism>
<dbReference type="AlphaFoldDB" id="A0A9Y2I9B1"/>
<keyword evidence="4" id="KW-1185">Reference proteome</keyword>
<dbReference type="PANTHER" id="PTHR48081">
    <property type="entry name" value="AB HYDROLASE SUPERFAMILY PROTEIN C4A8.06C"/>
    <property type="match status" value="1"/>
</dbReference>
<dbReference type="EMBL" id="CP127294">
    <property type="protein sequence ID" value="WIX75061.1"/>
    <property type="molecule type" value="Genomic_DNA"/>
</dbReference>
<dbReference type="KEGG" id="acab:QRX50_26295"/>
<evidence type="ECO:0000313" key="4">
    <source>
        <dbReference type="Proteomes" id="UP001236014"/>
    </source>
</evidence>
<keyword evidence="1 3" id="KW-0378">Hydrolase</keyword>
<evidence type="ECO:0000259" key="2">
    <source>
        <dbReference type="Pfam" id="PF07859"/>
    </source>
</evidence>
<dbReference type="Pfam" id="PF07859">
    <property type="entry name" value="Abhydrolase_3"/>
    <property type="match status" value="1"/>
</dbReference>
<protein>
    <submittedName>
        <fullName evidence="3">Alpha/beta hydrolase</fullName>
    </submittedName>
</protein>
<dbReference type="RefSeq" id="WP_285965838.1">
    <property type="nucleotide sequence ID" value="NZ_CP127294.1"/>
</dbReference>
<accession>A0A9Y2I9B1</accession>
<dbReference type="GO" id="GO:0016787">
    <property type="term" value="F:hydrolase activity"/>
    <property type="evidence" value="ECO:0007669"/>
    <property type="project" value="UniProtKB-KW"/>
</dbReference>
<evidence type="ECO:0000313" key="3">
    <source>
        <dbReference type="EMBL" id="WIX75061.1"/>
    </source>
</evidence>
<proteinExistence type="predicted"/>
<sequence length="319" mass="33555">MTYALDPELGPVPNGVAARERGDWRALRESGNAGQAYLATLVPPAAGVTTATHFATAPDATAPDATAPDGTAIELRWYTTGATARPGPAVVYAHGGGMVLGSLDLYDTLLSWYVARSGVPFLSVGYRLAPEVTGTTLAEDVFAGLTWLVEHAPEMGVDAARIAVMGDSGGGAPAAGAAILARERDVRLARQILVYPMLDDRTQALDPARAPYFTWTPDDNFTAWSAVLGDTLGTPSVSPVAAPARLTDFAGLAPAYVETGDLDLFRDEDIAYARSLGAVGVPVELHVHPGVPHGWDRFAPDAHVSRRAFGDRLRVLGEL</sequence>
<dbReference type="InterPro" id="IPR050300">
    <property type="entry name" value="GDXG_lipolytic_enzyme"/>
</dbReference>